<dbReference type="Pfam" id="PF02649">
    <property type="entry name" value="GCHY-1"/>
    <property type="match status" value="1"/>
</dbReference>
<dbReference type="RefSeq" id="WP_228425729.1">
    <property type="nucleotide sequence ID" value="NZ_JAJFNJ020000003.1"/>
</dbReference>
<reference evidence="3" key="1">
    <citation type="submission" date="2021-10" db="EMBL/GenBank/DDBJ databases">
        <authorList>
            <person name="Hussein R."/>
            <person name="Harrison J."/>
            <person name="Studholme D.J."/>
            <person name="Vicente J."/>
            <person name="Grant M."/>
        </authorList>
    </citation>
    <scope>NUCLEOTIDE SEQUENCE</scope>
    <source>
        <strain evidence="3">NCPPB 2970</strain>
    </source>
</reference>
<dbReference type="Proteomes" id="UP001297361">
    <property type="component" value="Unassembled WGS sequence"/>
</dbReference>
<dbReference type="Gene3D" id="3.10.270.10">
    <property type="entry name" value="Urate Oxidase"/>
    <property type="match status" value="1"/>
</dbReference>
<comment type="catalytic activity">
    <reaction evidence="2">
        <text>GTP + H2O = 7,8-dihydroneopterin 3'-triphosphate + formate + H(+)</text>
        <dbReference type="Rhea" id="RHEA:17473"/>
        <dbReference type="ChEBI" id="CHEBI:15377"/>
        <dbReference type="ChEBI" id="CHEBI:15378"/>
        <dbReference type="ChEBI" id="CHEBI:15740"/>
        <dbReference type="ChEBI" id="CHEBI:37565"/>
        <dbReference type="ChEBI" id="CHEBI:58462"/>
        <dbReference type="EC" id="3.5.4.16"/>
    </reaction>
</comment>
<evidence type="ECO:0000256" key="1">
    <source>
        <dbReference type="ARBA" id="ARBA00022801"/>
    </source>
</evidence>
<keyword evidence="1 2" id="KW-0378">Hydrolase</keyword>
<dbReference type="EMBL" id="JAJFNJ020000003">
    <property type="protein sequence ID" value="MEC3889405.1"/>
    <property type="molecule type" value="Genomic_DNA"/>
</dbReference>
<dbReference type="HAMAP" id="MF_01527_B">
    <property type="entry name" value="GTP_cyclohydrol_B"/>
    <property type="match status" value="1"/>
</dbReference>
<dbReference type="InterPro" id="IPR022838">
    <property type="entry name" value="GTP_cyclohydrolase_FolE2"/>
</dbReference>
<accession>A0AAJ2X610</accession>
<gene>
    <name evidence="2 3" type="primary">folE2</name>
    <name evidence="3" type="ORF">LLE72_017045</name>
</gene>
<dbReference type="GO" id="GO:0046654">
    <property type="term" value="P:tetrahydrofolate biosynthetic process"/>
    <property type="evidence" value="ECO:0007669"/>
    <property type="project" value="UniProtKB-UniRule"/>
</dbReference>
<proteinExistence type="inferred from homology"/>
<reference evidence="3" key="2">
    <citation type="submission" date="2024-01" db="EMBL/GenBank/DDBJ databases">
        <title>Long-read genome sequencing of X. campestris pv. papavericola.</title>
        <authorList>
            <person name="Hussain R.M.F."/>
            <person name="Greer S."/>
            <person name="Harrison J."/>
            <person name="Grant M."/>
            <person name="Vicente J."/>
            <person name="Studholme D.J."/>
        </authorList>
    </citation>
    <scope>NUCLEOTIDE SEQUENCE</scope>
    <source>
        <strain evidence="3">NCPPB 2970</strain>
    </source>
</reference>
<protein>
    <recommendedName>
        <fullName evidence="2">GTP cyclohydrolase FolE2</fullName>
        <ecNumber evidence="2">3.5.4.16</ecNumber>
    </recommendedName>
</protein>
<name>A0AAJ2X610_XANCA</name>
<comment type="function">
    <text evidence="2">Converts GTP to 7,8-dihydroneopterin triphosphate.</text>
</comment>
<dbReference type="PANTHER" id="PTHR36445">
    <property type="entry name" value="GTP CYCLOHYDROLASE MPTA"/>
    <property type="match status" value="1"/>
</dbReference>
<dbReference type="GO" id="GO:0003934">
    <property type="term" value="F:GTP cyclohydrolase I activity"/>
    <property type="evidence" value="ECO:0007669"/>
    <property type="project" value="UniProtKB-UniRule"/>
</dbReference>
<dbReference type="PANTHER" id="PTHR36445:SF1">
    <property type="entry name" value="GTP CYCLOHYDROLASE MPTA"/>
    <property type="match status" value="1"/>
</dbReference>
<dbReference type="EC" id="3.5.4.16" evidence="2"/>
<sequence>MSATLPDIAVTETSALHAPLRWVGMQDIAIPVRLDEAEPSGTVAARAQVQVDLPRPELKGIHMSRLYRLLDRHLEQPLSPAILSQLLQAMIDSHADCGSRAARVSLAFEVMLRMPALRSEGLAGWRAYPVRIDAQSRAGRSEMRLQIDVLYASTCPCSAALSRQLLSESFAQQHAGQTAVQVEDVAQWLQRNGSYATPHSQRSVAQVRVDLVARVQRFDIRELVVLCESALATPVQAAVRRIDEQAFARLNGANLMYVEDAARRLRKELAERYASFHVAVRHFESLHAHDAVAETGSDADVFHMIAESQDH</sequence>
<comment type="similarity">
    <text evidence="2">Belongs to the GTP cyclohydrolase IV family.</text>
</comment>
<organism evidence="3 4">
    <name type="scientific">Xanthomonas campestris pv. papavericola</name>
    <dbReference type="NCBI Taxonomy" id="487881"/>
    <lineage>
        <taxon>Bacteria</taxon>
        <taxon>Pseudomonadati</taxon>
        <taxon>Pseudomonadota</taxon>
        <taxon>Gammaproteobacteria</taxon>
        <taxon>Lysobacterales</taxon>
        <taxon>Lysobacteraceae</taxon>
        <taxon>Xanthomonas</taxon>
    </lineage>
</organism>
<comment type="caution">
    <text evidence="3">The sequence shown here is derived from an EMBL/GenBank/DDBJ whole genome shotgun (WGS) entry which is preliminary data.</text>
</comment>
<dbReference type="NCBIfam" id="NF010200">
    <property type="entry name" value="PRK13674.1-1"/>
    <property type="match status" value="1"/>
</dbReference>
<dbReference type="InterPro" id="IPR003801">
    <property type="entry name" value="GTP_cyclohydrolase_FolE2/MptA"/>
</dbReference>
<comment type="pathway">
    <text evidence="2">Cofactor biosynthesis; 7,8-dihydroneopterin triphosphate biosynthesis; 7,8-dihydroneopterin triphosphate from GTP: step 1/1.</text>
</comment>
<evidence type="ECO:0000313" key="4">
    <source>
        <dbReference type="Proteomes" id="UP001297361"/>
    </source>
</evidence>
<evidence type="ECO:0000256" key="2">
    <source>
        <dbReference type="HAMAP-Rule" id="MF_01527"/>
    </source>
</evidence>
<feature type="site" description="May be catalytically important" evidence="2">
    <location>
        <position position="155"/>
    </location>
</feature>
<evidence type="ECO:0000313" key="3">
    <source>
        <dbReference type="EMBL" id="MEC3889405.1"/>
    </source>
</evidence>
<dbReference type="AlphaFoldDB" id="A0AAJ2X610"/>